<dbReference type="InterPro" id="IPR010636">
    <property type="entry name" value="Class_II_hydrophobin"/>
</dbReference>
<keyword evidence="6" id="KW-1185">Reference proteome</keyword>
<keyword evidence="4" id="KW-0732">Signal</keyword>
<sequence>MQLTATILAALLNTGVLALPPDTSHKRAISSGPCPEFANNPLCYESSFLGVVYSGCKAPLANVTLGTDLHAICVSQGNIAKCCQDTYVGYGIGCEDPEGTSTGTD</sequence>
<dbReference type="SUPFAM" id="SSF101751">
    <property type="entry name" value="Hydrophobin II, HfbII"/>
    <property type="match status" value="1"/>
</dbReference>
<dbReference type="Proteomes" id="UP000078559">
    <property type="component" value="Chromosome 5"/>
</dbReference>
<gene>
    <name evidence="5" type="ORF">VM1G_05130</name>
</gene>
<evidence type="ECO:0000256" key="2">
    <source>
        <dbReference type="ARBA" id="ARBA00009576"/>
    </source>
</evidence>
<feature type="signal peptide" evidence="4">
    <location>
        <begin position="1"/>
        <end position="18"/>
    </location>
</feature>
<dbReference type="SMR" id="A0A194W0Q4"/>
<accession>A0A194W0Q4</accession>
<proteinExistence type="inferred from homology"/>
<keyword evidence="3" id="KW-1015">Disulfide bond</keyword>
<dbReference type="CDD" id="cd23508">
    <property type="entry name" value="hydrophobin_II"/>
    <property type="match status" value="1"/>
</dbReference>
<protein>
    <submittedName>
        <fullName evidence="5">Cerato-ulmin</fullName>
    </submittedName>
</protein>
<evidence type="ECO:0000256" key="3">
    <source>
        <dbReference type="ARBA" id="ARBA00023157"/>
    </source>
</evidence>
<reference evidence="5" key="1">
    <citation type="submission" date="2014-12" db="EMBL/GenBank/DDBJ databases">
        <title>Genome Sequence of Valsa Canker Pathogens Uncovers a Specific Adaption of Colonization on Woody Bark.</title>
        <authorList>
            <person name="Yin Z."/>
            <person name="Liu H."/>
            <person name="Gao X."/>
            <person name="Li Z."/>
            <person name="Song N."/>
            <person name="Ke X."/>
            <person name="Dai Q."/>
            <person name="Wu Y."/>
            <person name="Sun Y."/>
            <person name="Xu J.-R."/>
            <person name="Kang Z.K."/>
            <person name="Wang L."/>
            <person name="Huang L."/>
        </authorList>
    </citation>
    <scope>NUCLEOTIDE SEQUENCE [LARGE SCALE GENOMIC DNA]</scope>
    <source>
        <strain evidence="5">03-8</strain>
    </source>
</reference>
<dbReference type="InterPro" id="IPR036686">
    <property type="entry name" value="Class_II_Hydrophobin_sf"/>
</dbReference>
<dbReference type="GO" id="GO:0005576">
    <property type="term" value="C:extracellular region"/>
    <property type="evidence" value="ECO:0007669"/>
    <property type="project" value="InterPro"/>
</dbReference>
<comment type="similarity">
    <text evidence="2">Belongs to the cerato-ulmin hydrophobin family.</text>
</comment>
<evidence type="ECO:0000256" key="4">
    <source>
        <dbReference type="SAM" id="SignalP"/>
    </source>
</evidence>
<dbReference type="Gene3D" id="3.20.120.10">
    <property type="entry name" value="Hydrophobin"/>
    <property type="match status" value="1"/>
</dbReference>
<evidence type="ECO:0000313" key="6">
    <source>
        <dbReference type="Proteomes" id="UP000078559"/>
    </source>
</evidence>
<evidence type="ECO:0000313" key="5">
    <source>
        <dbReference type="EMBL" id="KUI69615.1"/>
    </source>
</evidence>
<comment type="subcellular location">
    <subcellularLocation>
        <location evidence="1">Cell envelope</location>
    </subcellularLocation>
</comment>
<evidence type="ECO:0000256" key="1">
    <source>
        <dbReference type="ARBA" id="ARBA00004196"/>
    </source>
</evidence>
<dbReference type="EMBL" id="CM003102">
    <property type="protein sequence ID" value="KUI69615.1"/>
    <property type="molecule type" value="Genomic_DNA"/>
</dbReference>
<feature type="chain" id="PRO_5008267006" evidence="4">
    <location>
        <begin position="19"/>
        <end position="105"/>
    </location>
</feature>
<dbReference type="AlphaFoldDB" id="A0A194W0Q4"/>
<dbReference type="Pfam" id="PF06766">
    <property type="entry name" value="Hydrophobin_2"/>
    <property type="match status" value="1"/>
</dbReference>
<organism evidence="5 6">
    <name type="scientific">Cytospora mali</name>
    <name type="common">Apple Valsa canker fungus</name>
    <name type="synonym">Valsa mali</name>
    <dbReference type="NCBI Taxonomy" id="578113"/>
    <lineage>
        <taxon>Eukaryota</taxon>
        <taxon>Fungi</taxon>
        <taxon>Dikarya</taxon>
        <taxon>Ascomycota</taxon>
        <taxon>Pezizomycotina</taxon>
        <taxon>Sordariomycetes</taxon>
        <taxon>Sordariomycetidae</taxon>
        <taxon>Diaporthales</taxon>
        <taxon>Cytosporaceae</taxon>
        <taxon>Cytospora</taxon>
    </lineage>
</organism>
<name>A0A194W0Q4_CYTMA</name>